<feature type="domain" description="Laminin IV type A" evidence="5">
    <location>
        <begin position="48"/>
        <end position="125"/>
    </location>
</feature>
<gene>
    <name evidence="6" type="ORF">KXQ929_LOCUS52132</name>
</gene>
<name>A0A820QJ65_9BILA</name>
<evidence type="ECO:0000256" key="3">
    <source>
        <dbReference type="ARBA" id="ARBA00023157"/>
    </source>
</evidence>
<feature type="non-terminal residue" evidence="6">
    <location>
        <position position="1"/>
    </location>
</feature>
<keyword evidence="2" id="KW-0677">Repeat</keyword>
<evidence type="ECO:0000256" key="1">
    <source>
        <dbReference type="ARBA" id="ARBA00022729"/>
    </source>
</evidence>
<sequence length="125" mass="14107">INRCRPGFFNLDATNPDGCTKCFCYGHASTCQSAPNYYYNPIRSSFSQGADGWRAVNQTRHEAHVYSDMGSYIYVQSSPGQDLTFEAPAQYLGDRTLSYNQFLTFILILRAPPNVNRMYTHADVA</sequence>
<keyword evidence="3" id="KW-1015">Disulfide bond</keyword>
<dbReference type="EMBL" id="CAJOBB010027016">
    <property type="protein sequence ID" value="CAF4420056.1"/>
    <property type="molecule type" value="Genomic_DNA"/>
</dbReference>
<proteinExistence type="predicted"/>
<evidence type="ECO:0000259" key="5">
    <source>
        <dbReference type="PROSITE" id="PS51115"/>
    </source>
</evidence>
<keyword evidence="4" id="KW-0325">Glycoprotein</keyword>
<evidence type="ECO:0000313" key="6">
    <source>
        <dbReference type="EMBL" id="CAF4420056.1"/>
    </source>
</evidence>
<dbReference type="PROSITE" id="PS51115">
    <property type="entry name" value="LAMININ_IVA"/>
    <property type="match status" value="1"/>
</dbReference>
<protein>
    <recommendedName>
        <fullName evidence="5">Laminin IV type A domain-containing protein</fullName>
    </recommendedName>
</protein>
<dbReference type="AlphaFoldDB" id="A0A820QJ65"/>
<dbReference type="Pfam" id="PF00052">
    <property type="entry name" value="Laminin_B"/>
    <property type="match status" value="1"/>
</dbReference>
<dbReference type="Proteomes" id="UP000663868">
    <property type="component" value="Unassembled WGS sequence"/>
</dbReference>
<dbReference type="InterPro" id="IPR000034">
    <property type="entry name" value="Laminin_IV"/>
</dbReference>
<comment type="caution">
    <text evidence="6">The sequence shown here is derived from an EMBL/GenBank/DDBJ whole genome shotgun (WGS) entry which is preliminary data.</text>
</comment>
<feature type="non-terminal residue" evidence="6">
    <location>
        <position position="125"/>
    </location>
</feature>
<organism evidence="6 7">
    <name type="scientific">Adineta steineri</name>
    <dbReference type="NCBI Taxonomy" id="433720"/>
    <lineage>
        <taxon>Eukaryota</taxon>
        <taxon>Metazoa</taxon>
        <taxon>Spiralia</taxon>
        <taxon>Gnathifera</taxon>
        <taxon>Rotifera</taxon>
        <taxon>Eurotatoria</taxon>
        <taxon>Bdelloidea</taxon>
        <taxon>Adinetida</taxon>
        <taxon>Adinetidae</taxon>
        <taxon>Adineta</taxon>
    </lineage>
</organism>
<evidence type="ECO:0000256" key="4">
    <source>
        <dbReference type="ARBA" id="ARBA00023180"/>
    </source>
</evidence>
<accession>A0A820QJ65</accession>
<reference evidence="6" key="1">
    <citation type="submission" date="2021-02" db="EMBL/GenBank/DDBJ databases">
        <authorList>
            <person name="Nowell W R."/>
        </authorList>
    </citation>
    <scope>NUCLEOTIDE SEQUENCE</scope>
</reference>
<keyword evidence="1" id="KW-0732">Signal</keyword>
<evidence type="ECO:0000256" key="2">
    <source>
        <dbReference type="ARBA" id="ARBA00022737"/>
    </source>
</evidence>
<evidence type="ECO:0000313" key="7">
    <source>
        <dbReference type="Proteomes" id="UP000663868"/>
    </source>
</evidence>